<keyword evidence="1" id="KW-0902">Two-component regulatory system</keyword>
<feature type="domain" description="HPt" evidence="3">
    <location>
        <begin position="20"/>
        <end position="117"/>
    </location>
</feature>
<evidence type="ECO:0000256" key="2">
    <source>
        <dbReference type="PROSITE-ProRule" id="PRU00110"/>
    </source>
</evidence>
<protein>
    <submittedName>
        <fullName evidence="4">Hpt domain-containing protein</fullName>
    </submittedName>
</protein>
<evidence type="ECO:0000259" key="3">
    <source>
        <dbReference type="PROSITE" id="PS50894"/>
    </source>
</evidence>
<keyword evidence="5" id="KW-1185">Reference proteome</keyword>
<dbReference type="EMBL" id="JBHPON010000002">
    <property type="protein sequence ID" value="MFC6036129.1"/>
    <property type="molecule type" value="Genomic_DNA"/>
</dbReference>
<dbReference type="CDD" id="cd00088">
    <property type="entry name" value="HPT"/>
    <property type="match status" value="1"/>
</dbReference>
<evidence type="ECO:0000256" key="1">
    <source>
        <dbReference type="ARBA" id="ARBA00023012"/>
    </source>
</evidence>
<dbReference type="Gene3D" id="1.20.120.160">
    <property type="entry name" value="HPT domain"/>
    <property type="match status" value="1"/>
</dbReference>
<dbReference type="Pfam" id="PF01627">
    <property type="entry name" value="Hpt"/>
    <property type="match status" value="1"/>
</dbReference>
<dbReference type="RefSeq" id="WP_379882643.1">
    <property type="nucleotide sequence ID" value="NZ_JBHPON010000002.1"/>
</dbReference>
<dbReference type="InterPro" id="IPR008207">
    <property type="entry name" value="Sig_transdc_His_kin_Hpt_dom"/>
</dbReference>
<gene>
    <name evidence="4" type="ORF">ACFMB1_11280</name>
</gene>
<evidence type="ECO:0000313" key="4">
    <source>
        <dbReference type="EMBL" id="MFC6036129.1"/>
    </source>
</evidence>
<sequence length="117" mass="12115">MNHSSAIELGQIDSLISAAGVDGTRSILEAFQRSTTDLLKLLSDGVEDGALEDAYRTAHAVKGSAANVGAQLLAETAAAIEKACRSGDAASAAAKLADAQSHFDLFCVHFEAHLAQF</sequence>
<name>A0ABW1KVY5_9PROT</name>
<reference evidence="4 5" key="1">
    <citation type="submission" date="2024-09" db="EMBL/GenBank/DDBJ databases">
        <authorList>
            <person name="Zhang Z.-H."/>
        </authorList>
    </citation>
    <scope>NUCLEOTIDE SEQUENCE [LARGE SCALE GENOMIC DNA]</scope>
    <source>
        <strain evidence="4 5">HHTR114</strain>
    </source>
</reference>
<dbReference type="InterPro" id="IPR036641">
    <property type="entry name" value="HPT_dom_sf"/>
</dbReference>
<dbReference type="PROSITE" id="PS50894">
    <property type="entry name" value="HPT"/>
    <property type="match status" value="1"/>
</dbReference>
<accession>A0ABW1KVY5</accession>
<feature type="modified residue" description="Phosphohistidine" evidence="2">
    <location>
        <position position="59"/>
    </location>
</feature>
<organism evidence="4 5">
    <name type="scientific">Hyphococcus aureus</name>
    <dbReference type="NCBI Taxonomy" id="2666033"/>
    <lineage>
        <taxon>Bacteria</taxon>
        <taxon>Pseudomonadati</taxon>
        <taxon>Pseudomonadota</taxon>
        <taxon>Alphaproteobacteria</taxon>
        <taxon>Parvularculales</taxon>
        <taxon>Parvularculaceae</taxon>
        <taxon>Hyphococcus</taxon>
    </lineage>
</organism>
<evidence type="ECO:0000313" key="5">
    <source>
        <dbReference type="Proteomes" id="UP001596116"/>
    </source>
</evidence>
<dbReference type="SUPFAM" id="SSF47226">
    <property type="entry name" value="Histidine-containing phosphotransfer domain, HPT domain"/>
    <property type="match status" value="1"/>
</dbReference>
<comment type="caution">
    <text evidence="4">The sequence shown here is derived from an EMBL/GenBank/DDBJ whole genome shotgun (WGS) entry which is preliminary data.</text>
</comment>
<dbReference type="Proteomes" id="UP001596116">
    <property type="component" value="Unassembled WGS sequence"/>
</dbReference>
<keyword evidence="2" id="KW-0597">Phosphoprotein</keyword>
<proteinExistence type="predicted"/>